<protein>
    <recommendedName>
        <fullName evidence="1">F-box domain-containing protein</fullName>
    </recommendedName>
</protein>
<dbReference type="InterPro" id="IPR001810">
    <property type="entry name" value="F-box_dom"/>
</dbReference>
<comment type="caution">
    <text evidence="2">The sequence shown here is derived from an EMBL/GenBank/DDBJ whole genome shotgun (WGS) entry which is preliminary data.</text>
</comment>
<name>A0A815VAQ3_9BILA</name>
<evidence type="ECO:0000313" key="4">
    <source>
        <dbReference type="Proteomes" id="UP000663864"/>
    </source>
</evidence>
<dbReference type="AlphaFoldDB" id="A0A815VAQ3"/>
<reference evidence="2" key="1">
    <citation type="submission" date="2021-02" db="EMBL/GenBank/DDBJ databases">
        <authorList>
            <person name="Nowell W R."/>
        </authorList>
    </citation>
    <scope>NUCLEOTIDE SEQUENCE</scope>
</reference>
<sequence>ELIKYITYLEDLPNELFYEIFNYLDVYHIYQSFYNLNKHLQNLVVNSNFPLKIHLSSISKSNFEDYNRNMIIPNQHRIKLLSLSNPFMIEIMFYPLKLISNFIHLEKLILNWITLEYLIDILKHL</sequence>
<dbReference type="EMBL" id="CAJNOT010010283">
    <property type="protein sequence ID" value="CAF1529622.1"/>
    <property type="molecule type" value="Genomic_DNA"/>
</dbReference>
<dbReference type="InterPro" id="IPR036047">
    <property type="entry name" value="F-box-like_dom_sf"/>
</dbReference>
<organism evidence="2 4">
    <name type="scientific">Rotaria sordida</name>
    <dbReference type="NCBI Taxonomy" id="392033"/>
    <lineage>
        <taxon>Eukaryota</taxon>
        <taxon>Metazoa</taxon>
        <taxon>Spiralia</taxon>
        <taxon>Gnathifera</taxon>
        <taxon>Rotifera</taxon>
        <taxon>Eurotatoria</taxon>
        <taxon>Bdelloidea</taxon>
        <taxon>Philodinida</taxon>
        <taxon>Philodinidae</taxon>
        <taxon>Rotaria</taxon>
    </lineage>
</organism>
<evidence type="ECO:0000313" key="3">
    <source>
        <dbReference type="EMBL" id="CAF4254026.1"/>
    </source>
</evidence>
<accession>A0A815VAQ3</accession>
<feature type="domain" description="F-box" evidence="1">
    <location>
        <begin position="6"/>
        <end position="53"/>
    </location>
</feature>
<evidence type="ECO:0000313" key="2">
    <source>
        <dbReference type="EMBL" id="CAF1529622.1"/>
    </source>
</evidence>
<gene>
    <name evidence="3" type="ORF">JBS370_LOCUS38826</name>
    <name evidence="2" type="ORF">ZHD862_LOCUS38686</name>
</gene>
<feature type="non-terminal residue" evidence="2">
    <location>
        <position position="1"/>
    </location>
</feature>
<dbReference type="Proteomes" id="UP000663836">
    <property type="component" value="Unassembled WGS sequence"/>
</dbReference>
<dbReference type="PROSITE" id="PS50181">
    <property type="entry name" value="FBOX"/>
    <property type="match status" value="1"/>
</dbReference>
<dbReference type="Proteomes" id="UP000663864">
    <property type="component" value="Unassembled WGS sequence"/>
</dbReference>
<feature type="non-terminal residue" evidence="2">
    <location>
        <position position="125"/>
    </location>
</feature>
<dbReference type="SUPFAM" id="SSF81383">
    <property type="entry name" value="F-box domain"/>
    <property type="match status" value="1"/>
</dbReference>
<proteinExistence type="predicted"/>
<evidence type="ECO:0000259" key="1">
    <source>
        <dbReference type="PROSITE" id="PS50181"/>
    </source>
</evidence>
<dbReference type="EMBL" id="CAJOBD010023077">
    <property type="protein sequence ID" value="CAF4254026.1"/>
    <property type="molecule type" value="Genomic_DNA"/>
</dbReference>